<dbReference type="GO" id="GO:0046872">
    <property type="term" value="F:metal ion binding"/>
    <property type="evidence" value="ECO:0007669"/>
    <property type="project" value="UniProtKB-KW"/>
</dbReference>
<keyword evidence="6" id="KW-0479">Metal-binding</keyword>
<comment type="similarity">
    <text evidence="3">Belongs to the class-V pyridoxal-phosphate-dependent aminotransferase family. NifS/IscS subfamily.</text>
</comment>
<dbReference type="SUPFAM" id="SSF53383">
    <property type="entry name" value="PLP-dependent transferases"/>
    <property type="match status" value="1"/>
</dbReference>
<dbReference type="InterPro" id="IPR000192">
    <property type="entry name" value="Aminotrans_V_dom"/>
</dbReference>
<dbReference type="Proteomes" id="UP000186406">
    <property type="component" value="Unassembled WGS sequence"/>
</dbReference>
<dbReference type="InterPro" id="IPR015421">
    <property type="entry name" value="PyrdxlP-dep_Trfase_major"/>
</dbReference>
<comment type="catalytic activity">
    <reaction evidence="10">
        <text>(sulfur carrier)-H + L-cysteine = (sulfur carrier)-SH + L-alanine</text>
        <dbReference type="Rhea" id="RHEA:43892"/>
        <dbReference type="Rhea" id="RHEA-COMP:14737"/>
        <dbReference type="Rhea" id="RHEA-COMP:14739"/>
        <dbReference type="ChEBI" id="CHEBI:29917"/>
        <dbReference type="ChEBI" id="CHEBI:35235"/>
        <dbReference type="ChEBI" id="CHEBI:57972"/>
        <dbReference type="ChEBI" id="CHEBI:64428"/>
        <dbReference type="EC" id="2.8.1.7"/>
    </reaction>
</comment>
<evidence type="ECO:0000256" key="6">
    <source>
        <dbReference type="ARBA" id="ARBA00022723"/>
    </source>
</evidence>
<dbReference type="Pfam" id="PF00266">
    <property type="entry name" value="Aminotran_5"/>
    <property type="match status" value="1"/>
</dbReference>
<dbReference type="Gene3D" id="3.40.640.10">
    <property type="entry name" value="Type I PLP-dependent aspartate aminotransferase-like (Major domain)"/>
    <property type="match status" value="1"/>
</dbReference>
<evidence type="ECO:0000256" key="10">
    <source>
        <dbReference type="ARBA" id="ARBA00050776"/>
    </source>
</evidence>
<evidence type="ECO:0000256" key="3">
    <source>
        <dbReference type="ARBA" id="ARBA00006490"/>
    </source>
</evidence>
<reference evidence="12 13" key="1">
    <citation type="submission" date="2016-12" db="EMBL/GenBank/DDBJ databases">
        <authorList>
            <person name="Song W.-J."/>
            <person name="Kurnit D.M."/>
        </authorList>
    </citation>
    <scope>NUCLEOTIDE SEQUENCE [LARGE SCALE GENOMIC DNA]</scope>
    <source>
        <strain evidence="12 13">DSM 19599</strain>
    </source>
</reference>
<name>A0A1M7Z9G5_9HYPH</name>
<dbReference type="STRING" id="1123029.SAMN02745172_00765"/>
<comment type="function">
    <text evidence="2">Catalyzes the removal of elemental sulfur atoms from cysteine to produce alanine. Seems to participate in the biosynthesis of the nitrogenase metalloclusters by providing the inorganic sulfur required for the Fe-S core formation.</text>
</comment>
<dbReference type="PIRSF" id="PIRSF005572">
    <property type="entry name" value="NifS"/>
    <property type="match status" value="1"/>
</dbReference>
<evidence type="ECO:0000256" key="9">
    <source>
        <dbReference type="ARBA" id="ARBA00023014"/>
    </source>
</evidence>
<keyword evidence="5" id="KW-0808">Transferase</keyword>
<evidence type="ECO:0000256" key="2">
    <source>
        <dbReference type="ARBA" id="ARBA00003120"/>
    </source>
</evidence>
<dbReference type="PANTHER" id="PTHR11601">
    <property type="entry name" value="CYSTEINE DESULFURYLASE FAMILY MEMBER"/>
    <property type="match status" value="1"/>
</dbReference>
<gene>
    <name evidence="12" type="ORF">SAMN02745172_00765</name>
</gene>
<proteinExistence type="inferred from homology"/>
<dbReference type="InterPro" id="IPR015422">
    <property type="entry name" value="PyrdxlP-dep_Trfase_small"/>
</dbReference>
<evidence type="ECO:0000313" key="13">
    <source>
        <dbReference type="Proteomes" id="UP000186406"/>
    </source>
</evidence>
<organism evidence="12 13">
    <name type="scientific">Pseudoxanthobacter soli DSM 19599</name>
    <dbReference type="NCBI Taxonomy" id="1123029"/>
    <lineage>
        <taxon>Bacteria</taxon>
        <taxon>Pseudomonadati</taxon>
        <taxon>Pseudomonadota</taxon>
        <taxon>Alphaproteobacteria</taxon>
        <taxon>Hyphomicrobiales</taxon>
        <taxon>Segnochrobactraceae</taxon>
        <taxon>Pseudoxanthobacter</taxon>
    </lineage>
</organism>
<protein>
    <recommendedName>
        <fullName evidence="4">Cysteine desulfurase</fullName>
    </recommendedName>
</protein>
<evidence type="ECO:0000256" key="1">
    <source>
        <dbReference type="ARBA" id="ARBA00001933"/>
    </source>
</evidence>
<dbReference type="PANTHER" id="PTHR11601:SF34">
    <property type="entry name" value="CYSTEINE DESULFURASE"/>
    <property type="match status" value="1"/>
</dbReference>
<dbReference type="AlphaFoldDB" id="A0A1M7Z9G5"/>
<evidence type="ECO:0000256" key="4">
    <source>
        <dbReference type="ARBA" id="ARBA00013558"/>
    </source>
</evidence>
<dbReference type="Gene3D" id="1.10.260.50">
    <property type="match status" value="1"/>
</dbReference>
<comment type="cofactor">
    <cofactor evidence="1">
        <name>pyridoxal 5'-phosphate</name>
        <dbReference type="ChEBI" id="CHEBI:597326"/>
    </cofactor>
</comment>
<dbReference type="InterPro" id="IPR016454">
    <property type="entry name" value="Cysteine_dSase"/>
</dbReference>
<evidence type="ECO:0000256" key="5">
    <source>
        <dbReference type="ARBA" id="ARBA00022679"/>
    </source>
</evidence>
<evidence type="ECO:0000256" key="8">
    <source>
        <dbReference type="ARBA" id="ARBA00023004"/>
    </source>
</evidence>
<dbReference type="GO" id="GO:0031071">
    <property type="term" value="F:cysteine desulfurase activity"/>
    <property type="evidence" value="ECO:0007669"/>
    <property type="project" value="UniProtKB-EC"/>
</dbReference>
<dbReference type="Gene3D" id="3.90.1150.10">
    <property type="entry name" value="Aspartate Aminotransferase, domain 1"/>
    <property type="match status" value="1"/>
</dbReference>
<evidence type="ECO:0000313" key="12">
    <source>
        <dbReference type="EMBL" id="SHO61430.1"/>
    </source>
</evidence>
<keyword evidence="8" id="KW-0408">Iron</keyword>
<dbReference type="InterPro" id="IPR015424">
    <property type="entry name" value="PyrdxlP-dep_Trfase"/>
</dbReference>
<dbReference type="GO" id="GO:0051536">
    <property type="term" value="F:iron-sulfur cluster binding"/>
    <property type="evidence" value="ECO:0007669"/>
    <property type="project" value="UniProtKB-KW"/>
</dbReference>
<feature type="domain" description="Aminotransferase class V" evidence="11">
    <location>
        <begin position="30"/>
        <end position="395"/>
    </location>
</feature>
<evidence type="ECO:0000256" key="7">
    <source>
        <dbReference type="ARBA" id="ARBA00022898"/>
    </source>
</evidence>
<keyword evidence="7" id="KW-0663">Pyridoxal phosphate</keyword>
<dbReference type="EMBL" id="FRXO01000001">
    <property type="protein sequence ID" value="SHO61430.1"/>
    <property type="molecule type" value="Genomic_DNA"/>
</dbReference>
<keyword evidence="9" id="KW-0411">Iron-sulfur</keyword>
<evidence type="ECO:0000259" key="11">
    <source>
        <dbReference type="Pfam" id="PF00266"/>
    </source>
</evidence>
<keyword evidence="13" id="KW-1185">Reference proteome</keyword>
<sequence>MSDTGGNEHGMRPMGIAPGGAVAGGTSERVYLDWNACAPLHPDAREAMIAAFDLVGNASSVHREGRAARAVVEEARARVGALAGVEPARIVFTSGGTEANVAALSPDHRIEGRPAGTTRLIISAVEHPSVMAGGRFPPERVSVAPVDGAGRIDLARLEAMIAAETAAGGRVMVSLMAANNETGIIQPVVEAARLVHARGGLLHVDAVQAAGRMKTEAGAFGADLVSLSAHKIGGPKGVGALVVARSDLDPAPLITGGGQEFRRRAGTEAVPAIAGFGAAALAAQADHVKIDHIRALRDWLERELVLIYGGTVVFSSTGERLPGTTCFAIRGMAAETAMIALDLAGIAVSSGAACSSGKVAPSHVLLAMGVDAALAKAALRISLGAGSTREDVERFVAAWRGIIGRFLAKGGPSTRVAANPRELV</sequence>
<accession>A0A1M7Z9G5</accession>